<dbReference type="AlphaFoldDB" id="A0A0E9TG87"/>
<reference evidence="2" key="1">
    <citation type="submission" date="2014-11" db="EMBL/GenBank/DDBJ databases">
        <authorList>
            <person name="Amaro Gonzalez C."/>
        </authorList>
    </citation>
    <scope>NUCLEOTIDE SEQUENCE</scope>
</reference>
<feature type="region of interest" description="Disordered" evidence="1">
    <location>
        <begin position="1"/>
        <end position="35"/>
    </location>
</feature>
<feature type="compositionally biased region" description="Polar residues" evidence="1">
    <location>
        <begin position="1"/>
        <end position="14"/>
    </location>
</feature>
<evidence type="ECO:0000256" key="1">
    <source>
        <dbReference type="SAM" id="MobiDB-lite"/>
    </source>
</evidence>
<dbReference type="EMBL" id="GBXM01056667">
    <property type="protein sequence ID" value="JAH51910.1"/>
    <property type="molecule type" value="Transcribed_RNA"/>
</dbReference>
<proteinExistence type="predicted"/>
<evidence type="ECO:0000313" key="2">
    <source>
        <dbReference type="EMBL" id="JAH51910.1"/>
    </source>
</evidence>
<feature type="region of interest" description="Disordered" evidence="1">
    <location>
        <begin position="58"/>
        <end position="82"/>
    </location>
</feature>
<accession>A0A0E9TG87</accession>
<sequence>MSTSGVHTAQQPVKNSVIGALREGGQPSQSDRTGDCIDERAHAQKEDVEIQQIVELKRGQQGQQVEVPSNPALQKYAPVWAQ</sequence>
<organism evidence="2">
    <name type="scientific">Anguilla anguilla</name>
    <name type="common">European freshwater eel</name>
    <name type="synonym">Muraena anguilla</name>
    <dbReference type="NCBI Taxonomy" id="7936"/>
    <lineage>
        <taxon>Eukaryota</taxon>
        <taxon>Metazoa</taxon>
        <taxon>Chordata</taxon>
        <taxon>Craniata</taxon>
        <taxon>Vertebrata</taxon>
        <taxon>Euteleostomi</taxon>
        <taxon>Actinopterygii</taxon>
        <taxon>Neopterygii</taxon>
        <taxon>Teleostei</taxon>
        <taxon>Anguilliformes</taxon>
        <taxon>Anguillidae</taxon>
        <taxon>Anguilla</taxon>
    </lineage>
</organism>
<reference evidence="2" key="2">
    <citation type="journal article" date="2015" name="Fish Shellfish Immunol.">
        <title>Early steps in the European eel (Anguilla anguilla)-Vibrio vulnificus interaction in the gills: Role of the RtxA13 toxin.</title>
        <authorList>
            <person name="Callol A."/>
            <person name="Pajuelo D."/>
            <person name="Ebbesson L."/>
            <person name="Teles M."/>
            <person name="MacKenzie S."/>
            <person name="Amaro C."/>
        </authorList>
    </citation>
    <scope>NUCLEOTIDE SEQUENCE</scope>
</reference>
<protein>
    <submittedName>
        <fullName evidence="2">Uncharacterized protein</fullName>
    </submittedName>
</protein>
<name>A0A0E9TG87_ANGAN</name>